<dbReference type="CDD" id="cd05471">
    <property type="entry name" value="pepsin_like"/>
    <property type="match status" value="1"/>
</dbReference>
<evidence type="ECO:0000313" key="4">
    <source>
        <dbReference type="EMBL" id="KAF9779036.1"/>
    </source>
</evidence>
<dbReference type="AlphaFoldDB" id="A0A9P6H4Y9"/>
<proteinExistence type="inferred from homology"/>
<keyword evidence="2" id="KW-0732">Signal</keyword>
<reference evidence="4" key="1">
    <citation type="journal article" date="2020" name="Nat. Commun.">
        <title>Large-scale genome sequencing of mycorrhizal fungi provides insights into the early evolution of symbiotic traits.</title>
        <authorList>
            <person name="Miyauchi S."/>
            <person name="Kiss E."/>
            <person name="Kuo A."/>
            <person name="Drula E."/>
            <person name="Kohler A."/>
            <person name="Sanchez-Garcia M."/>
            <person name="Morin E."/>
            <person name="Andreopoulos B."/>
            <person name="Barry K.W."/>
            <person name="Bonito G."/>
            <person name="Buee M."/>
            <person name="Carver A."/>
            <person name="Chen C."/>
            <person name="Cichocki N."/>
            <person name="Clum A."/>
            <person name="Culley D."/>
            <person name="Crous P.W."/>
            <person name="Fauchery L."/>
            <person name="Girlanda M."/>
            <person name="Hayes R.D."/>
            <person name="Keri Z."/>
            <person name="LaButti K."/>
            <person name="Lipzen A."/>
            <person name="Lombard V."/>
            <person name="Magnuson J."/>
            <person name="Maillard F."/>
            <person name="Murat C."/>
            <person name="Nolan M."/>
            <person name="Ohm R.A."/>
            <person name="Pangilinan J."/>
            <person name="Pereira M.F."/>
            <person name="Perotto S."/>
            <person name="Peter M."/>
            <person name="Pfister S."/>
            <person name="Riley R."/>
            <person name="Sitrit Y."/>
            <person name="Stielow J.B."/>
            <person name="Szollosi G."/>
            <person name="Zifcakova L."/>
            <person name="Stursova M."/>
            <person name="Spatafora J.W."/>
            <person name="Tedersoo L."/>
            <person name="Vaario L.M."/>
            <person name="Yamada A."/>
            <person name="Yan M."/>
            <person name="Wang P."/>
            <person name="Xu J."/>
            <person name="Bruns T."/>
            <person name="Baldrian P."/>
            <person name="Vilgalys R."/>
            <person name="Dunand C."/>
            <person name="Henrissat B."/>
            <person name="Grigoriev I.V."/>
            <person name="Hibbett D."/>
            <person name="Nagy L.G."/>
            <person name="Martin F.M."/>
        </authorList>
    </citation>
    <scope>NUCLEOTIDE SEQUENCE</scope>
    <source>
        <strain evidence="4">UH-Tt-Lm1</strain>
    </source>
</reference>
<comment type="caution">
    <text evidence="4">The sequence shown here is derived from an EMBL/GenBank/DDBJ whole genome shotgun (WGS) entry which is preliminary data.</text>
</comment>
<evidence type="ECO:0000256" key="1">
    <source>
        <dbReference type="ARBA" id="ARBA00007447"/>
    </source>
</evidence>
<dbReference type="Gene3D" id="2.40.70.10">
    <property type="entry name" value="Acid Proteases"/>
    <property type="match status" value="2"/>
</dbReference>
<protein>
    <submittedName>
        <fullName evidence="4">Acid protease</fullName>
    </submittedName>
</protein>
<dbReference type="Proteomes" id="UP000736335">
    <property type="component" value="Unassembled WGS sequence"/>
</dbReference>
<dbReference type="GO" id="GO:0004190">
    <property type="term" value="F:aspartic-type endopeptidase activity"/>
    <property type="evidence" value="ECO:0007669"/>
    <property type="project" value="InterPro"/>
</dbReference>
<keyword evidence="5" id="KW-1185">Reference proteome</keyword>
<keyword evidence="4" id="KW-0645">Protease</keyword>
<evidence type="ECO:0000313" key="5">
    <source>
        <dbReference type="Proteomes" id="UP000736335"/>
    </source>
</evidence>
<keyword evidence="4" id="KW-0378">Hydrolase</keyword>
<organism evidence="4 5">
    <name type="scientific">Thelephora terrestris</name>
    <dbReference type="NCBI Taxonomy" id="56493"/>
    <lineage>
        <taxon>Eukaryota</taxon>
        <taxon>Fungi</taxon>
        <taxon>Dikarya</taxon>
        <taxon>Basidiomycota</taxon>
        <taxon>Agaricomycotina</taxon>
        <taxon>Agaricomycetes</taxon>
        <taxon>Thelephorales</taxon>
        <taxon>Thelephoraceae</taxon>
        <taxon>Thelephora</taxon>
    </lineage>
</organism>
<dbReference type="OrthoDB" id="771136at2759"/>
<feature type="chain" id="PRO_5040144961" evidence="2">
    <location>
        <begin position="20"/>
        <end position="569"/>
    </location>
</feature>
<sequence length="569" mass="60318">MLLSVALFVSLTTFLGCVASSTDPNPNHAADVRRPRGLAPRQNIAGVRLGSSNNTSGSGITRLVLASDQSSYYATIAAGNITFRLAVDTASSDTLIASTDCVSNACRSIPKYPLKYQSPTFVSLNGNSTTFNVSYADGTFSSGYVARESVRVANLTVPDQAFGVVNETTVSFTNEISGILGLGFPRLSQIYNTSAHGTPFFSALAQRAIVDYPIFGIYLTRNYTGTLSLGAIDSGVVNNISNIEWHDVVPFAPQGASNNVSSYLYWALQLSSISVNGTSFTPVPTYPSVTPDIGSLAILDVGTPGIYGPYNDVSNIYSLIPGSRLVDEGGQWAIPCDTLVTMSFSFGGQNFTLQPTDYMIGPASGNPNMCLTWPRASPPTPDGVDWQLGSAFLRSVYSIYDYGIDTMEPPIIGLYPLNNQTTLQQNSTFLSSYFSLNTATIATTLPNSLLSPPSYTTPPYAFNTSVVAEPGEIVSSELGTSTYSPMFGTVPTPQPTAIPTVSLTPNVITLLVTNHNSVSTSVSTAMDDQASLGVPYGWTSSGSIGRYTAPSLVTTASLFLLSFVVFSMS</sequence>
<dbReference type="SUPFAM" id="SSF50630">
    <property type="entry name" value="Acid proteases"/>
    <property type="match status" value="1"/>
</dbReference>
<dbReference type="InterPro" id="IPR021109">
    <property type="entry name" value="Peptidase_aspartic_dom_sf"/>
</dbReference>
<evidence type="ECO:0000259" key="3">
    <source>
        <dbReference type="PROSITE" id="PS51767"/>
    </source>
</evidence>
<dbReference type="PROSITE" id="PS51767">
    <property type="entry name" value="PEPTIDASE_A1"/>
    <property type="match status" value="1"/>
</dbReference>
<dbReference type="InterPro" id="IPR034164">
    <property type="entry name" value="Pepsin-like_dom"/>
</dbReference>
<dbReference type="GO" id="GO:0006508">
    <property type="term" value="P:proteolysis"/>
    <property type="evidence" value="ECO:0007669"/>
    <property type="project" value="UniProtKB-KW"/>
</dbReference>
<accession>A0A9P6H4Y9</accession>
<name>A0A9P6H4Y9_9AGAM</name>
<dbReference type="InterPro" id="IPR001461">
    <property type="entry name" value="Aspartic_peptidase_A1"/>
</dbReference>
<dbReference type="PANTHER" id="PTHR47966:SF74">
    <property type="entry name" value="AGR407CP"/>
    <property type="match status" value="1"/>
</dbReference>
<comment type="similarity">
    <text evidence="1">Belongs to the peptidase A1 family.</text>
</comment>
<dbReference type="PRINTS" id="PR00792">
    <property type="entry name" value="PEPSIN"/>
</dbReference>
<evidence type="ECO:0000256" key="2">
    <source>
        <dbReference type="SAM" id="SignalP"/>
    </source>
</evidence>
<reference evidence="4" key="2">
    <citation type="submission" date="2020-11" db="EMBL/GenBank/DDBJ databases">
        <authorList>
            <consortium name="DOE Joint Genome Institute"/>
            <person name="Kuo A."/>
            <person name="Miyauchi S."/>
            <person name="Kiss E."/>
            <person name="Drula E."/>
            <person name="Kohler A."/>
            <person name="Sanchez-Garcia M."/>
            <person name="Andreopoulos B."/>
            <person name="Barry K.W."/>
            <person name="Bonito G."/>
            <person name="Buee M."/>
            <person name="Carver A."/>
            <person name="Chen C."/>
            <person name="Cichocki N."/>
            <person name="Clum A."/>
            <person name="Culley D."/>
            <person name="Crous P.W."/>
            <person name="Fauchery L."/>
            <person name="Girlanda M."/>
            <person name="Hayes R."/>
            <person name="Keri Z."/>
            <person name="Labutti K."/>
            <person name="Lipzen A."/>
            <person name="Lombard V."/>
            <person name="Magnuson J."/>
            <person name="Maillard F."/>
            <person name="Morin E."/>
            <person name="Murat C."/>
            <person name="Nolan M."/>
            <person name="Ohm R."/>
            <person name="Pangilinan J."/>
            <person name="Pereira M."/>
            <person name="Perotto S."/>
            <person name="Peter M."/>
            <person name="Riley R."/>
            <person name="Sitrit Y."/>
            <person name="Stielow B."/>
            <person name="Szollosi G."/>
            <person name="Zifcakova L."/>
            <person name="Stursova M."/>
            <person name="Spatafora J.W."/>
            <person name="Tedersoo L."/>
            <person name="Vaario L.-M."/>
            <person name="Yamada A."/>
            <person name="Yan M."/>
            <person name="Wang P."/>
            <person name="Xu J."/>
            <person name="Bruns T."/>
            <person name="Baldrian P."/>
            <person name="Vilgalys R."/>
            <person name="Henrissat B."/>
            <person name="Grigoriev I.V."/>
            <person name="Hibbett D."/>
            <person name="Nagy L.G."/>
            <person name="Martin F.M."/>
        </authorList>
    </citation>
    <scope>NUCLEOTIDE SEQUENCE</scope>
    <source>
        <strain evidence="4">UH-Tt-Lm1</strain>
    </source>
</reference>
<dbReference type="EMBL" id="WIUZ02000021">
    <property type="protein sequence ID" value="KAF9779036.1"/>
    <property type="molecule type" value="Genomic_DNA"/>
</dbReference>
<dbReference type="InterPro" id="IPR033121">
    <property type="entry name" value="PEPTIDASE_A1"/>
</dbReference>
<feature type="domain" description="Peptidase A1" evidence="3">
    <location>
        <begin position="72"/>
        <end position="415"/>
    </location>
</feature>
<gene>
    <name evidence="4" type="ORF">BJ322DRAFT_1091130</name>
</gene>
<feature type="signal peptide" evidence="2">
    <location>
        <begin position="1"/>
        <end position="19"/>
    </location>
</feature>
<dbReference type="Pfam" id="PF00026">
    <property type="entry name" value="Asp"/>
    <property type="match status" value="1"/>
</dbReference>
<dbReference type="PANTHER" id="PTHR47966">
    <property type="entry name" value="BETA-SITE APP-CLEAVING ENZYME, ISOFORM A-RELATED"/>
    <property type="match status" value="1"/>
</dbReference>